<evidence type="ECO:0000256" key="4">
    <source>
        <dbReference type="ARBA" id="ARBA00022833"/>
    </source>
</evidence>
<dbReference type="PROSITE" id="PS50249">
    <property type="entry name" value="MPN"/>
    <property type="match status" value="1"/>
</dbReference>
<feature type="domain" description="MPN" evidence="6">
    <location>
        <begin position="62"/>
        <end position="184"/>
    </location>
</feature>
<evidence type="ECO:0000256" key="3">
    <source>
        <dbReference type="ARBA" id="ARBA00022801"/>
    </source>
</evidence>
<keyword evidence="8" id="KW-1185">Reference proteome</keyword>
<organism evidence="7 8">
    <name type="scientific">Sphingomonas mollis</name>
    <dbReference type="NCBI Taxonomy" id="2795726"/>
    <lineage>
        <taxon>Bacteria</taxon>
        <taxon>Pseudomonadati</taxon>
        <taxon>Pseudomonadota</taxon>
        <taxon>Alphaproteobacteria</taxon>
        <taxon>Sphingomonadales</taxon>
        <taxon>Sphingomonadaceae</taxon>
        <taxon>Sphingomonas</taxon>
    </lineage>
</organism>
<dbReference type="Gene3D" id="3.40.140.10">
    <property type="entry name" value="Cytidine Deaminase, domain 2"/>
    <property type="match status" value="1"/>
</dbReference>
<evidence type="ECO:0000259" key="6">
    <source>
        <dbReference type="PROSITE" id="PS50249"/>
    </source>
</evidence>
<protein>
    <recommendedName>
        <fullName evidence="6">MPN domain-containing protein</fullName>
    </recommendedName>
</protein>
<dbReference type="PANTHER" id="PTHR30471:SF3">
    <property type="entry name" value="UPF0758 PROTEIN YEES-RELATED"/>
    <property type="match status" value="1"/>
</dbReference>
<dbReference type="Pfam" id="PF04002">
    <property type="entry name" value="RadC"/>
    <property type="match status" value="1"/>
</dbReference>
<dbReference type="PROSITE" id="PS01302">
    <property type="entry name" value="UPF0758"/>
    <property type="match status" value="1"/>
</dbReference>
<keyword evidence="2" id="KW-0479">Metal-binding</keyword>
<evidence type="ECO:0000313" key="8">
    <source>
        <dbReference type="Proteomes" id="UP000640426"/>
    </source>
</evidence>
<reference evidence="8" key="1">
    <citation type="submission" date="2020-12" db="EMBL/GenBank/DDBJ databases">
        <title>Hymenobacter sp.</title>
        <authorList>
            <person name="Kim M.K."/>
        </authorList>
    </citation>
    <scope>NUCLEOTIDE SEQUENCE [LARGE SCALE GENOMIC DNA]</scope>
    <source>
        <strain evidence="8">BT553</strain>
    </source>
</reference>
<keyword evidence="3" id="KW-0378">Hydrolase</keyword>
<name>A0ABS0XT49_9SPHN</name>
<dbReference type="InterPro" id="IPR037518">
    <property type="entry name" value="MPN"/>
</dbReference>
<dbReference type="CDD" id="cd08071">
    <property type="entry name" value="MPN_DUF2466"/>
    <property type="match status" value="1"/>
</dbReference>
<dbReference type="InterPro" id="IPR025657">
    <property type="entry name" value="RadC_JAB"/>
</dbReference>
<keyword evidence="4" id="KW-0862">Zinc</keyword>
<dbReference type="Proteomes" id="UP000640426">
    <property type="component" value="Unassembled WGS sequence"/>
</dbReference>
<gene>
    <name evidence="7" type="ORF">JAO74_15525</name>
</gene>
<evidence type="ECO:0000256" key="5">
    <source>
        <dbReference type="ARBA" id="ARBA00023049"/>
    </source>
</evidence>
<dbReference type="InterPro" id="IPR020891">
    <property type="entry name" value="UPF0758_CS"/>
</dbReference>
<sequence length="186" mass="20519">MLAASWADQLIAAFGSVGAVLAGSAQRLRAVLDGDERAVALLVAQRRTILWVLRERVVRRPIIATRHDLIRYLHHRMAHDGEESIRVFFVNGRRELLAEEVLAHGGPDAVAIEPRRVIVRALELAATGIVLIHNHPSGDPSPSIADRRFTRRLALAGDCLGIRLHDHLIVARDGYQRIEVVGVPLA</sequence>
<dbReference type="EMBL" id="JAELXS010000009">
    <property type="protein sequence ID" value="MBJ6123203.1"/>
    <property type="molecule type" value="Genomic_DNA"/>
</dbReference>
<dbReference type="RefSeq" id="WP_199040174.1">
    <property type="nucleotide sequence ID" value="NZ_JAELXS010000009.1"/>
</dbReference>
<proteinExistence type="predicted"/>
<keyword evidence="1" id="KW-0645">Protease</keyword>
<accession>A0ABS0XT49</accession>
<keyword evidence="5" id="KW-0482">Metalloprotease</keyword>
<evidence type="ECO:0000256" key="1">
    <source>
        <dbReference type="ARBA" id="ARBA00022670"/>
    </source>
</evidence>
<evidence type="ECO:0000256" key="2">
    <source>
        <dbReference type="ARBA" id="ARBA00022723"/>
    </source>
</evidence>
<dbReference type="PANTHER" id="PTHR30471">
    <property type="entry name" value="DNA REPAIR PROTEIN RADC"/>
    <property type="match status" value="1"/>
</dbReference>
<evidence type="ECO:0000313" key="7">
    <source>
        <dbReference type="EMBL" id="MBJ6123203.1"/>
    </source>
</evidence>
<comment type="caution">
    <text evidence="7">The sequence shown here is derived from an EMBL/GenBank/DDBJ whole genome shotgun (WGS) entry which is preliminary data.</text>
</comment>
<dbReference type="InterPro" id="IPR001405">
    <property type="entry name" value="UPF0758"/>
</dbReference>